<evidence type="ECO:0000313" key="4">
    <source>
        <dbReference type="Proteomes" id="UP000288361"/>
    </source>
</evidence>
<feature type="region of interest" description="Disordered" evidence="1">
    <location>
        <begin position="301"/>
        <end position="322"/>
    </location>
</feature>
<gene>
    <name evidence="3" type="ORF">CWI73_05115</name>
</gene>
<evidence type="ECO:0008006" key="5">
    <source>
        <dbReference type="Google" id="ProtNLM"/>
    </source>
</evidence>
<feature type="chain" id="PRO_5019363152" description="Curli production assembly/transport component CsgG" evidence="2">
    <location>
        <begin position="19"/>
        <end position="427"/>
    </location>
</feature>
<evidence type="ECO:0000256" key="1">
    <source>
        <dbReference type="SAM" id="MobiDB-lite"/>
    </source>
</evidence>
<sequence>MKRSLLTLALLAALPTFAQDFDLTDMTPARPGENVESADVVTKGNVVVGKDEKTAVKAAHQQLVDENQDGIRLVQVGSGTGILSIGSSSYNTYDNMNATLLSKRGAYNQAALIAKKQLIENMNGIQQECENAVQTVLDDIQTGSDSVTNESTTMQENCIDSVSGSLSGYVTFDVYDNVDEKTVRVSLISTPKTRAQIRDNHGAVAVTTNPNEVFKQVVADINSGVLPPMGAKILTHADTGEIILMGYGSAIIRDNDNPRVARRLKDAAKRQSQSRANSALIGTMQGDEVYWKGSFSEDQVESNQQFEYGGDPRLEDPTTAKKLDSERTVFLNQLKMSDEYGAVTKGQLPPGVSNRSFASEDGHWMYTVSVYSPSLEAVSREAKREMEAGGTANPSSSGRNIRVYGGQNDEAANPQGASGKVSDEDNL</sequence>
<feature type="compositionally biased region" description="Basic and acidic residues" evidence="1">
    <location>
        <begin position="310"/>
        <end position="322"/>
    </location>
</feature>
<evidence type="ECO:0000256" key="2">
    <source>
        <dbReference type="SAM" id="SignalP"/>
    </source>
</evidence>
<feature type="region of interest" description="Disordered" evidence="1">
    <location>
        <begin position="380"/>
        <end position="427"/>
    </location>
</feature>
<protein>
    <recommendedName>
        <fullName evidence="5">Curli production assembly/transport component CsgG</fullName>
    </recommendedName>
</protein>
<dbReference type="RefSeq" id="WP_126751825.1">
    <property type="nucleotide sequence ID" value="NZ_JBHUMT010000013.1"/>
</dbReference>
<reference evidence="3 4" key="1">
    <citation type="journal article" date="2011" name="Front. Microbiol.">
        <title>Genomic signatures of strain selection and enhancement in Bacillus atrophaeus var. globigii, a historical biowarfare simulant.</title>
        <authorList>
            <person name="Gibbons H.S."/>
            <person name="Broomall S.M."/>
            <person name="McNew L.A."/>
            <person name="Daligault H."/>
            <person name="Chapman C."/>
            <person name="Bruce D."/>
            <person name="Karavis M."/>
            <person name="Krepps M."/>
            <person name="McGregor P.A."/>
            <person name="Hong C."/>
            <person name="Park K.H."/>
            <person name="Akmal A."/>
            <person name="Feldman A."/>
            <person name="Lin J.S."/>
            <person name="Chang W.E."/>
            <person name="Higgs B.W."/>
            <person name="Demirev P."/>
            <person name="Lindquist J."/>
            <person name="Liem A."/>
            <person name="Fochler E."/>
            <person name="Read T.D."/>
            <person name="Tapia R."/>
            <person name="Johnson S."/>
            <person name="Bishop-Lilly K.A."/>
            <person name="Detter C."/>
            <person name="Han C."/>
            <person name="Sozhamannan S."/>
            <person name="Rosenzweig C.N."/>
            <person name="Skowronski E.W."/>
        </authorList>
    </citation>
    <scope>NUCLEOTIDE SEQUENCE [LARGE SCALE GENOMIC DNA]</scope>
    <source>
        <strain evidence="3 4">TPS4-2</strain>
    </source>
</reference>
<organism evidence="3 4">
    <name type="scientific">Idiomarina piscisalsi</name>
    <dbReference type="NCBI Taxonomy" id="1096243"/>
    <lineage>
        <taxon>Bacteria</taxon>
        <taxon>Pseudomonadati</taxon>
        <taxon>Pseudomonadota</taxon>
        <taxon>Gammaproteobacteria</taxon>
        <taxon>Alteromonadales</taxon>
        <taxon>Idiomarinaceae</taxon>
        <taxon>Idiomarina</taxon>
    </lineage>
</organism>
<feature type="signal peptide" evidence="2">
    <location>
        <begin position="1"/>
        <end position="18"/>
    </location>
</feature>
<comment type="caution">
    <text evidence="3">The sequence shown here is derived from an EMBL/GenBank/DDBJ whole genome shotgun (WGS) entry which is preliminary data.</text>
</comment>
<accession>A0A432YTL9</accession>
<evidence type="ECO:0000313" key="3">
    <source>
        <dbReference type="EMBL" id="RUO66665.1"/>
    </source>
</evidence>
<keyword evidence="2" id="KW-0732">Signal</keyword>
<dbReference type="AlphaFoldDB" id="A0A432YTL9"/>
<dbReference type="EMBL" id="PIQA01000003">
    <property type="protein sequence ID" value="RUO66665.1"/>
    <property type="molecule type" value="Genomic_DNA"/>
</dbReference>
<proteinExistence type="predicted"/>
<dbReference type="Proteomes" id="UP000288361">
    <property type="component" value="Unassembled WGS sequence"/>
</dbReference>
<name>A0A432YTL9_9GAMM</name>